<dbReference type="RefSeq" id="WP_141169724.1">
    <property type="nucleotide sequence ID" value="NZ_CP041185.1"/>
</dbReference>
<dbReference type="Proteomes" id="UP000316665">
    <property type="component" value="Chromosome"/>
</dbReference>
<feature type="chain" id="PRO_5021286343" evidence="1">
    <location>
        <begin position="22"/>
        <end position="139"/>
    </location>
</feature>
<dbReference type="Pfam" id="PF09912">
    <property type="entry name" value="DUF2141"/>
    <property type="match status" value="1"/>
</dbReference>
<dbReference type="OrthoDB" id="9788332at2"/>
<reference evidence="2 3" key="1">
    <citation type="submission" date="2019-06" db="EMBL/GenBank/DDBJ databases">
        <title>Complete genome sequence of Janthinobacterium sp. SNU WT3 isolated from diseased rainbow trout.</title>
        <authorList>
            <person name="Oh W.T."/>
            <person name="Park S.C."/>
        </authorList>
    </citation>
    <scope>NUCLEOTIDE SEQUENCE [LARGE SCALE GENOMIC DNA]</scope>
    <source>
        <strain evidence="2 3">SNU WT3</strain>
    </source>
</reference>
<protein>
    <submittedName>
        <fullName evidence="2">DUF2141 domain-containing protein</fullName>
    </submittedName>
</protein>
<dbReference type="EMBL" id="CP041185">
    <property type="protein sequence ID" value="QDG70300.1"/>
    <property type="molecule type" value="Genomic_DNA"/>
</dbReference>
<dbReference type="AlphaFoldDB" id="A0A4Y6RD33"/>
<evidence type="ECO:0000256" key="1">
    <source>
        <dbReference type="SAM" id="SignalP"/>
    </source>
</evidence>
<feature type="signal peptide" evidence="1">
    <location>
        <begin position="1"/>
        <end position="21"/>
    </location>
</feature>
<sequence length="139" mass="14566">MKKIIPWCIALLLPAAGLACAADLLVTVNNVQPGAGTVKAAIYQSAAHFLSKPLQQATVPANGSTVQLHLDKLPAGEYAVAVFQDVNANGKMDSNFFKIPSEPTGSSNDARSMMGPPSYEKARFLLPEAGTTIAIKLGN</sequence>
<dbReference type="PROSITE" id="PS51257">
    <property type="entry name" value="PROKAR_LIPOPROTEIN"/>
    <property type="match status" value="1"/>
</dbReference>
<name>A0A4Y6RD33_9BURK</name>
<keyword evidence="1" id="KW-0732">Signal</keyword>
<gene>
    <name evidence="2" type="ORF">FJQ89_07625</name>
</gene>
<evidence type="ECO:0000313" key="2">
    <source>
        <dbReference type="EMBL" id="QDG70300.1"/>
    </source>
</evidence>
<evidence type="ECO:0000313" key="3">
    <source>
        <dbReference type="Proteomes" id="UP000316665"/>
    </source>
</evidence>
<dbReference type="InterPro" id="IPR018673">
    <property type="entry name" value="DUF2141"/>
</dbReference>
<organism evidence="2 3">
    <name type="scientific">Janthinobacterium tructae</name>
    <dbReference type="NCBI Taxonomy" id="2590869"/>
    <lineage>
        <taxon>Bacteria</taxon>
        <taxon>Pseudomonadati</taxon>
        <taxon>Pseudomonadota</taxon>
        <taxon>Betaproteobacteria</taxon>
        <taxon>Burkholderiales</taxon>
        <taxon>Oxalobacteraceae</taxon>
        <taxon>Janthinobacterium</taxon>
    </lineage>
</organism>
<proteinExistence type="predicted"/>
<keyword evidence="3" id="KW-1185">Reference proteome</keyword>
<dbReference type="KEGG" id="jas:FJQ89_07625"/>
<accession>A0A4Y6RD33</accession>